<evidence type="ECO:0000256" key="1">
    <source>
        <dbReference type="ARBA" id="ARBA00022737"/>
    </source>
</evidence>
<dbReference type="Pfam" id="PF12796">
    <property type="entry name" value="Ank_2"/>
    <property type="match status" value="4"/>
</dbReference>
<evidence type="ECO:0000313" key="5">
    <source>
        <dbReference type="EMBL" id="CAE7361757.1"/>
    </source>
</evidence>
<feature type="repeat" description="ANK" evidence="3">
    <location>
        <begin position="398"/>
        <end position="430"/>
    </location>
</feature>
<feature type="repeat" description="ANK" evidence="3">
    <location>
        <begin position="432"/>
        <end position="464"/>
    </location>
</feature>
<keyword evidence="1" id="KW-0677">Repeat</keyword>
<dbReference type="InterPro" id="IPR036770">
    <property type="entry name" value="Ankyrin_rpt-contain_sf"/>
</dbReference>
<dbReference type="EMBL" id="CAJNJA010015435">
    <property type="protein sequence ID" value="CAE7361757.1"/>
    <property type="molecule type" value="Genomic_DNA"/>
</dbReference>
<feature type="non-terminal residue" evidence="5">
    <location>
        <position position="1"/>
    </location>
</feature>
<evidence type="ECO:0000256" key="3">
    <source>
        <dbReference type="PROSITE-ProRule" id="PRU00023"/>
    </source>
</evidence>
<dbReference type="SMART" id="SM00248">
    <property type="entry name" value="ANK"/>
    <property type="match status" value="11"/>
</dbReference>
<feature type="repeat" description="ANK" evidence="3">
    <location>
        <begin position="298"/>
        <end position="330"/>
    </location>
</feature>
<comment type="caution">
    <text evidence="5">The sequence shown here is derived from an EMBL/GenBank/DDBJ whole genome shotgun (WGS) entry which is preliminary data.</text>
</comment>
<feature type="domain" description="Ubiquitin-like" evidence="4">
    <location>
        <begin position="14"/>
        <end position="78"/>
    </location>
</feature>
<dbReference type="PROSITE" id="PS50088">
    <property type="entry name" value="ANK_REPEAT"/>
    <property type="match status" value="8"/>
</dbReference>
<feature type="repeat" description="ANK" evidence="3">
    <location>
        <begin position="332"/>
        <end position="364"/>
    </location>
</feature>
<dbReference type="InterPro" id="IPR002110">
    <property type="entry name" value="Ankyrin_rpt"/>
</dbReference>
<feature type="repeat" description="ANK" evidence="3">
    <location>
        <begin position="129"/>
        <end position="161"/>
    </location>
</feature>
<reference evidence="5" key="1">
    <citation type="submission" date="2021-02" db="EMBL/GenBank/DDBJ databases">
        <authorList>
            <person name="Dougan E. K."/>
            <person name="Rhodes N."/>
            <person name="Thang M."/>
            <person name="Chan C."/>
        </authorList>
    </citation>
    <scope>NUCLEOTIDE SEQUENCE</scope>
</reference>
<proteinExistence type="predicted"/>
<evidence type="ECO:0000256" key="2">
    <source>
        <dbReference type="ARBA" id="ARBA00023043"/>
    </source>
</evidence>
<dbReference type="Pfam" id="PF00023">
    <property type="entry name" value="Ank"/>
    <property type="match status" value="1"/>
</dbReference>
<keyword evidence="6" id="KW-1185">Reference proteome</keyword>
<feature type="repeat" description="ANK" evidence="3">
    <location>
        <begin position="264"/>
        <end position="296"/>
    </location>
</feature>
<organism evidence="5 6">
    <name type="scientific">Symbiodinium necroappetens</name>
    <dbReference type="NCBI Taxonomy" id="1628268"/>
    <lineage>
        <taxon>Eukaryota</taxon>
        <taxon>Sar</taxon>
        <taxon>Alveolata</taxon>
        <taxon>Dinophyceae</taxon>
        <taxon>Suessiales</taxon>
        <taxon>Symbiodiniaceae</taxon>
        <taxon>Symbiodinium</taxon>
    </lineage>
</organism>
<dbReference type="SUPFAM" id="SSF48403">
    <property type="entry name" value="Ankyrin repeat"/>
    <property type="match status" value="2"/>
</dbReference>
<gene>
    <name evidence="5" type="primary">ANK1</name>
    <name evidence="5" type="ORF">SNEC2469_LOCUS9552</name>
</gene>
<dbReference type="AlphaFoldDB" id="A0A812PRF5"/>
<evidence type="ECO:0000259" key="4">
    <source>
        <dbReference type="PROSITE" id="PS50053"/>
    </source>
</evidence>
<name>A0A812PRF5_9DINO</name>
<accession>A0A812PRF5</accession>
<keyword evidence="2 3" id="KW-0040">ANK repeat</keyword>
<dbReference type="InterPro" id="IPR000626">
    <property type="entry name" value="Ubiquitin-like_dom"/>
</dbReference>
<feature type="repeat" description="ANK" evidence="3">
    <location>
        <begin position="366"/>
        <end position="398"/>
    </location>
</feature>
<protein>
    <submittedName>
        <fullName evidence="5">ANK1 protein</fullName>
    </submittedName>
</protein>
<dbReference type="PROSITE" id="PS50297">
    <property type="entry name" value="ANK_REP_REGION"/>
    <property type="match status" value="6"/>
</dbReference>
<dbReference type="PANTHER" id="PTHR24198">
    <property type="entry name" value="ANKYRIN REPEAT AND PROTEIN KINASE DOMAIN-CONTAINING PROTEIN"/>
    <property type="match status" value="1"/>
</dbReference>
<dbReference type="PROSITE" id="PS50053">
    <property type="entry name" value="UBIQUITIN_2"/>
    <property type="match status" value="1"/>
</dbReference>
<evidence type="ECO:0000313" key="6">
    <source>
        <dbReference type="Proteomes" id="UP000601435"/>
    </source>
</evidence>
<dbReference type="Gene3D" id="1.25.40.20">
    <property type="entry name" value="Ankyrin repeat-containing domain"/>
    <property type="match status" value="3"/>
</dbReference>
<dbReference type="OrthoDB" id="1577640at2759"/>
<dbReference type="PANTHER" id="PTHR24198:SF165">
    <property type="entry name" value="ANKYRIN REPEAT-CONTAINING PROTEIN-RELATED"/>
    <property type="match status" value="1"/>
</dbReference>
<dbReference type="Proteomes" id="UP000601435">
    <property type="component" value="Unassembled WGS sequence"/>
</dbReference>
<feature type="repeat" description="ANK" evidence="3">
    <location>
        <begin position="230"/>
        <end position="262"/>
    </location>
</feature>
<sequence length="546" mass="60079">QEGVFAAAVCDEEEMLEVRSLSGETWELAPAAFEALVAEHGNSARTLKRHLQGLVGIPRFRQRLLQEARVVEDTEQLALPMSLQLVILPFVQLQDSECNDVAQALAQQDQDKLELLLQRPVDPNTHARDGTSPLHRAMDGRYWETVRLLVEAGVDVDETCRSTGLTPLGNRAANGRQGVGKAFSERHLDMACFLLDCRAQVDKASAEGYRDSVQLLVASRAALDVTRDRDGSTPLLRATERGHVKVVELLIGARANLDIARTDDGKTPLIRALDCENSEIIRLLIEARSDLEKESAKNGTTPLLRACERGRANLVRRLLDARAAADRCHSKTGWTPLQTCVTHRQIDIARMLLEARADLNKESTTDGRTPLLRAVEHGIADMVQFLVEAKADVQQAHDGRAPLSRASARGDLTMVRQLVLGRADLDAVAVAQGTTPLLEAVESGHLRTVQFLIESRADLEKPGHNDTAPLLRACELRKYALVSLLLEQRADVNKKRGVDGETATSRALACGYSEIVRALAEVQAHAKGACWEGQLKMLCFAQRSRW</sequence>